<dbReference type="Gene3D" id="3.40.50.410">
    <property type="entry name" value="von Willebrand factor, type A domain"/>
    <property type="match status" value="1"/>
</dbReference>
<dbReference type="InterPro" id="IPR036465">
    <property type="entry name" value="vWFA_dom_sf"/>
</dbReference>
<reference evidence="2" key="1">
    <citation type="journal article" date="2019" name="bioRxiv">
        <title>The Genome of the Zebra Mussel, Dreissena polymorpha: A Resource for Invasive Species Research.</title>
        <authorList>
            <person name="McCartney M.A."/>
            <person name="Auch B."/>
            <person name="Kono T."/>
            <person name="Mallez S."/>
            <person name="Zhang Y."/>
            <person name="Obille A."/>
            <person name="Becker A."/>
            <person name="Abrahante J.E."/>
            <person name="Garbe J."/>
            <person name="Badalamenti J.P."/>
            <person name="Herman A."/>
            <person name="Mangelson H."/>
            <person name="Liachko I."/>
            <person name="Sullivan S."/>
            <person name="Sone E.D."/>
            <person name="Koren S."/>
            <person name="Silverstein K.A.T."/>
            <person name="Beckman K.B."/>
            <person name="Gohl D.M."/>
        </authorList>
    </citation>
    <scope>NUCLEOTIDE SEQUENCE</scope>
    <source>
        <strain evidence="2">Duluth1</strain>
        <tissue evidence="2">Whole animal</tissue>
    </source>
</reference>
<evidence type="ECO:0000313" key="2">
    <source>
        <dbReference type="EMBL" id="KAH3813924.1"/>
    </source>
</evidence>
<evidence type="ECO:0000259" key="1">
    <source>
        <dbReference type="PROSITE" id="PS50234"/>
    </source>
</evidence>
<comment type="caution">
    <text evidence="2">The sequence shown here is derived from an EMBL/GenBank/DDBJ whole genome shotgun (WGS) entry which is preliminary data.</text>
</comment>
<dbReference type="EMBL" id="JAIWYP010000006">
    <property type="protein sequence ID" value="KAH3813924.1"/>
    <property type="molecule type" value="Genomic_DNA"/>
</dbReference>
<name>A0A9D4GB80_DREPO</name>
<reference evidence="2" key="2">
    <citation type="submission" date="2020-11" db="EMBL/GenBank/DDBJ databases">
        <authorList>
            <person name="McCartney M.A."/>
            <person name="Auch B."/>
            <person name="Kono T."/>
            <person name="Mallez S."/>
            <person name="Becker A."/>
            <person name="Gohl D.M."/>
            <person name="Silverstein K.A.T."/>
            <person name="Koren S."/>
            <person name="Bechman K.B."/>
            <person name="Herman A."/>
            <person name="Abrahante J.E."/>
            <person name="Garbe J."/>
        </authorList>
    </citation>
    <scope>NUCLEOTIDE SEQUENCE</scope>
    <source>
        <strain evidence="2">Duluth1</strain>
        <tissue evidence="2">Whole animal</tissue>
    </source>
</reference>
<dbReference type="InterPro" id="IPR002035">
    <property type="entry name" value="VWF_A"/>
</dbReference>
<accession>A0A9D4GB80</accession>
<sequence length="184" mass="20413">MTQQELSAALNGLTYIAHYLPAYGQVNGQTVNITTIGDLGYRHTSIHNATDLDSLLMSIQSIRQQQSLCYINECDKALAINISSGMIQIIPISDQNSDNRNNSRKILIVFSSGRFVDKALVKLELHDELGESNIDIFAIGPGYDTDMEGLHALVKEPYNVFSLLDNNLETFDVLKSKLLYVVCS</sequence>
<protein>
    <recommendedName>
        <fullName evidence="1">VWFA domain-containing protein</fullName>
    </recommendedName>
</protein>
<proteinExistence type="predicted"/>
<dbReference type="SUPFAM" id="SSF53300">
    <property type="entry name" value="vWA-like"/>
    <property type="match status" value="1"/>
</dbReference>
<dbReference type="AlphaFoldDB" id="A0A9D4GB80"/>
<keyword evidence="3" id="KW-1185">Reference proteome</keyword>
<dbReference type="Pfam" id="PF00092">
    <property type="entry name" value="VWA"/>
    <property type="match status" value="1"/>
</dbReference>
<gene>
    <name evidence="2" type="ORF">DPMN_142397</name>
</gene>
<evidence type="ECO:0000313" key="3">
    <source>
        <dbReference type="Proteomes" id="UP000828390"/>
    </source>
</evidence>
<dbReference type="Proteomes" id="UP000828390">
    <property type="component" value="Unassembled WGS sequence"/>
</dbReference>
<feature type="domain" description="VWFA" evidence="1">
    <location>
        <begin position="1"/>
        <end position="182"/>
    </location>
</feature>
<dbReference type="PROSITE" id="PS50234">
    <property type="entry name" value="VWFA"/>
    <property type="match status" value="1"/>
</dbReference>
<organism evidence="2 3">
    <name type="scientific">Dreissena polymorpha</name>
    <name type="common">Zebra mussel</name>
    <name type="synonym">Mytilus polymorpha</name>
    <dbReference type="NCBI Taxonomy" id="45954"/>
    <lineage>
        <taxon>Eukaryota</taxon>
        <taxon>Metazoa</taxon>
        <taxon>Spiralia</taxon>
        <taxon>Lophotrochozoa</taxon>
        <taxon>Mollusca</taxon>
        <taxon>Bivalvia</taxon>
        <taxon>Autobranchia</taxon>
        <taxon>Heteroconchia</taxon>
        <taxon>Euheterodonta</taxon>
        <taxon>Imparidentia</taxon>
        <taxon>Neoheterodontei</taxon>
        <taxon>Myida</taxon>
        <taxon>Dreissenoidea</taxon>
        <taxon>Dreissenidae</taxon>
        <taxon>Dreissena</taxon>
    </lineage>
</organism>